<dbReference type="SMART" id="SM00857">
    <property type="entry name" value="Resolvase"/>
    <property type="match status" value="1"/>
</dbReference>
<dbReference type="PROSITE" id="PS00397">
    <property type="entry name" value="RECOMBINASES_1"/>
    <property type="match status" value="1"/>
</dbReference>
<dbReference type="EMBL" id="MCZF01000044">
    <property type="protein sequence ID" value="PMM62055.1"/>
    <property type="molecule type" value="Genomic_DNA"/>
</dbReference>
<dbReference type="GO" id="GO:0015074">
    <property type="term" value="P:DNA integration"/>
    <property type="evidence" value="ECO:0007669"/>
    <property type="project" value="UniProtKB-KW"/>
</dbReference>
<dbReference type="GO" id="GO:0003677">
    <property type="term" value="F:DNA binding"/>
    <property type="evidence" value="ECO:0007669"/>
    <property type="project" value="UniProtKB-KW"/>
</dbReference>
<dbReference type="Proteomes" id="UP000235533">
    <property type="component" value="Unassembled WGS sequence"/>
</dbReference>
<evidence type="ECO:0000256" key="2">
    <source>
        <dbReference type="ARBA" id="ARBA00022908"/>
    </source>
</evidence>
<keyword evidence="4" id="KW-0238">DNA-binding</keyword>
<dbReference type="InterPro" id="IPR006119">
    <property type="entry name" value="Resolv_N"/>
</dbReference>
<dbReference type="SUPFAM" id="SSF53041">
    <property type="entry name" value="Resolvase-like"/>
    <property type="match status" value="1"/>
</dbReference>
<feature type="active site" description="O-(5'-phospho-DNA)-serine intermediate" evidence="6 7">
    <location>
        <position position="11"/>
    </location>
</feature>
<organism evidence="9 10">
    <name type="scientific">Vibrio splendidus</name>
    <dbReference type="NCBI Taxonomy" id="29497"/>
    <lineage>
        <taxon>Bacteria</taxon>
        <taxon>Pseudomonadati</taxon>
        <taxon>Pseudomonadota</taxon>
        <taxon>Gammaproteobacteria</taxon>
        <taxon>Vibrionales</taxon>
        <taxon>Vibrionaceae</taxon>
        <taxon>Vibrio</taxon>
    </lineage>
</organism>
<keyword evidence="5" id="KW-0233">DNA recombination</keyword>
<reference evidence="10" key="1">
    <citation type="submission" date="2016-07" db="EMBL/GenBank/DDBJ databases">
        <title>Nontailed viruses are major unrecognized killers of bacteria in the ocean.</title>
        <authorList>
            <person name="Kauffman K."/>
            <person name="Hussain F."/>
            <person name="Yang J."/>
            <person name="Arevalo P."/>
            <person name="Brown J."/>
            <person name="Cutler M."/>
            <person name="Kelly L."/>
            <person name="Polz M.F."/>
        </authorList>
    </citation>
    <scope>NUCLEOTIDE SEQUENCE [LARGE SCALE GENOMIC DNA]</scope>
    <source>
        <strain evidence="10">10N.261.48.B5</strain>
    </source>
</reference>
<dbReference type="Pfam" id="PF02796">
    <property type="entry name" value="HTH_7"/>
    <property type="match status" value="1"/>
</dbReference>
<dbReference type="PROSITE" id="PS00398">
    <property type="entry name" value="RECOMBINASES_2"/>
    <property type="match status" value="1"/>
</dbReference>
<sequence>MGRKIGYARVSTDEQELHLQIDALITEGCAEKYIFTDKVSGAKSDRPGLEACISNLQEGDVLVVWRLDRLGRSMAHLISLIESLIQRGVGFKSIQDGAIDTTTASGELMFNIFGALAQFERRLIQERTNAGLKAARARGRLGGRPKVKPSNSKVQMAKQMHQNKTLSIDSICESLSISRATFYRYLLL</sequence>
<dbReference type="InterPro" id="IPR006118">
    <property type="entry name" value="Recombinase_CS"/>
</dbReference>
<dbReference type="GO" id="GO:0000150">
    <property type="term" value="F:DNA strand exchange activity"/>
    <property type="evidence" value="ECO:0007669"/>
    <property type="project" value="UniProtKB-KW"/>
</dbReference>
<accession>A0A2N7JU15</accession>
<dbReference type="InterPro" id="IPR006120">
    <property type="entry name" value="Resolvase_HTH_dom"/>
</dbReference>
<dbReference type="CDD" id="cd03768">
    <property type="entry name" value="SR_ResInv"/>
    <property type="match status" value="1"/>
</dbReference>
<proteinExistence type="inferred from homology"/>
<dbReference type="Pfam" id="PF00239">
    <property type="entry name" value="Resolvase"/>
    <property type="match status" value="1"/>
</dbReference>
<evidence type="ECO:0000256" key="5">
    <source>
        <dbReference type="ARBA" id="ARBA00023172"/>
    </source>
</evidence>
<evidence type="ECO:0000313" key="10">
    <source>
        <dbReference type="Proteomes" id="UP000235533"/>
    </source>
</evidence>
<evidence type="ECO:0000256" key="6">
    <source>
        <dbReference type="PIRSR" id="PIRSR606118-50"/>
    </source>
</evidence>
<evidence type="ECO:0000256" key="7">
    <source>
        <dbReference type="PROSITE-ProRule" id="PRU10137"/>
    </source>
</evidence>
<comment type="caution">
    <text evidence="9">The sequence shown here is derived from an EMBL/GenBank/DDBJ whole genome shotgun (WGS) entry which is preliminary data.</text>
</comment>
<dbReference type="Gene3D" id="3.40.50.1390">
    <property type="entry name" value="Resolvase, N-terminal catalytic domain"/>
    <property type="match status" value="1"/>
</dbReference>
<evidence type="ECO:0000256" key="4">
    <source>
        <dbReference type="ARBA" id="ARBA00023125"/>
    </source>
</evidence>
<keyword evidence="2" id="KW-0229">DNA integration</keyword>
<comment type="similarity">
    <text evidence="1">Belongs to the site-specific recombinase resolvase family.</text>
</comment>
<name>A0A2N7JU15_VIBSP</name>
<evidence type="ECO:0000313" key="9">
    <source>
        <dbReference type="EMBL" id="PMM62055.1"/>
    </source>
</evidence>
<dbReference type="PANTHER" id="PTHR30461:SF2">
    <property type="entry name" value="SERINE RECOMBINASE PINE-RELATED"/>
    <property type="match status" value="1"/>
</dbReference>
<dbReference type="PANTHER" id="PTHR30461">
    <property type="entry name" value="DNA-INVERTASE FROM LAMBDOID PROPHAGE"/>
    <property type="match status" value="1"/>
</dbReference>
<gene>
    <name evidence="9" type="ORF">BCT54_19535</name>
</gene>
<dbReference type="PROSITE" id="PS51736">
    <property type="entry name" value="RECOMBINASES_3"/>
    <property type="match status" value="1"/>
</dbReference>
<feature type="domain" description="Resolvase/invertase-type recombinase catalytic" evidence="8">
    <location>
        <begin position="3"/>
        <end position="139"/>
    </location>
</feature>
<evidence type="ECO:0000256" key="1">
    <source>
        <dbReference type="ARBA" id="ARBA00009913"/>
    </source>
</evidence>
<dbReference type="InterPro" id="IPR036162">
    <property type="entry name" value="Resolvase-like_N_sf"/>
</dbReference>
<evidence type="ECO:0000259" key="8">
    <source>
        <dbReference type="PROSITE" id="PS51736"/>
    </source>
</evidence>
<dbReference type="InterPro" id="IPR050639">
    <property type="entry name" value="SSR_resolvase"/>
</dbReference>
<keyword evidence="3" id="KW-0230">DNA invertase</keyword>
<dbReference type="FunFam" id="3.40.50.1390:FF:000001">
    <property type="entry name" value="DNA recombinase"/>
    <property type="match status" value="1"/>
</dbReference>
<dbReference type="AlphaFoldDB" id="A0A2N7JU15"/>
<evidence type="ECO:0000256" key="3">
    <source>
        <dbReference type="ARBA" id="ARBA00023100"/>
    </source>
</evidence>
<protein>
    <submittedName>
        <fullName evidence="9">Invertase</fullName>
    </submittedName>
</protein>
<dbReference type="RefSeq" id="WP_102551398.1">
    <property type="nucleotide sequence ID" value="NZ_MCZF01000044.1"/>
</dbReference>